<sequence>MTSIHTPLTILYGDFSCPWSYLAYHRLARLYPTAGDVEFRAVEHDPWRARPRSSASESLACLDEELGRVAAQLLPGETLPLALPPAVPITRAAVSGYAEAFGADVADLAATRLFEAFWTRGTDLSSPAAVRTLLTDAVMAGTSPSDPLRRWGHAVDVTGGPMTTTAWRLVRRWREEWTAMEKEVVPVLVLPDGEHLYGVDAVEHLGQALATSGVDPSADLVRPEPGPRPPLDGYGRVQVLYPATGPVW</sequence>
<feature type="domain" description="DSBA-like thioredoxin" evidence="1">
    <location>
        <begin position="11"/>
        <end position="137"/>
    </location>
</feature>
<dbReference type="GO" id="GO:0016491">
    <property type="term" value="F:oxidoreductase activity"/>
    <property type="evidence" value="ECO:0007669"/>
    <property type="project" value="InterPro"/>
</dbReference>
<dbReference type="STRING" id="587636.SAMN05216199_2626"/>
<evidence type="ECO:0000313" key="2">
    <source>
        <dbReference type="EMBL" id="SES26238.1"/>
    </source>
</evidence>
<dbReference type="InterPro" id="IPR001853">
    <property type="entry name" value="DSBA-like_thioredoxin_dom"/>
</dbReference>
<dbReference type="Gene3D" id="3.40.30.10">
    <property type="entry name" value="Glutaredoxin"/>
    <property type="match status" value="1"/>
</dbReference>
<dbReference type="EMBL" id="FOHB01000004">
    <property type="protein sequence ID" value="SES26238.1"/>
    <property type="molecule type" value="Genomic_DNA"/>
</dbReference>
<name>A0A1H9VXI2_9MICO</name>
<accession>A0A1H9VXI2</accession>
<dbReference type="GO" id="GO:0016853">
    <property type="term" value="F:isomerase activity"/>
    <property type="evidence" value="ECO:0007669"/>
    <property type="project" value="UniProtKB-KW"/>
</dbReference>
<proteinExistence type="predicted"/>
<dbReference type="SUPFAM" id="SSF52833">
    <property type="entry name" value="Thioredoxin-like"/>
    <property type="match status" value="1"/>
</dbReference>
<dbReference type="InterPro" id="IPR036249">
    <property type="entry name" value="Thioredoxin-like_sf"/>
</dbReference>
<evidence type="ECO:0000313" key="3">
    <source>
        <dbReference type="Proteomes" id="UP000199019"/>
    </source>
</evidence>
<evidence type="ECO:0000259" key="1">
    <source>
        <dbReference type="Pfam" id="PF01323"/>
    </source>
</evidence>
<dbReference type="RefSeq" id="WP_177180341.1">
    <property type="nucleotide sequence ID" value="NZ_FOHB01000004.1"/>
</dbReference>
<dbReference type="Proteomes" id="UP000199019">
    <property type="component" value="Unassembled WGS sequence"/>
</dbReference>
<keyword evidence="2" id="KW-0413">Isomerase</keyword>
<gene>
    <name evidence="2" type="ORF">SAMN05216199_2626</name>
</gene>
<reference evidence="3" key="1">
    <citation type="submission" date="2016-10" db="EMBL/GenBank/DDBJ databases">
        <authorList>
            <person name="Varghese N."/>
            <person name="Submissions S."/>
        </authorList>
    </citation>
    <scope>NUCLEOTIDE SEQUENCE [LARGE SCALE GENOMIC DNA]</scope>
    <source>
        <strain evidence="3">CGMCC 1.6963</strain>
    </source>
</reference>
<dbReference type="Pfam" id="PF01323">
    <property type="entry name" value="DSBA"/>
    <property type="match status" value="1"/>
</dbReference>
<protein>
    <submittedName>
        <fullName evidence="2">Predicted dithiol-disulfide isomerase, DsbA family</fullName>
    </submittedName>
</protein>
<organism evidence="2 3">
    <name type="scientific">Pedococcus cremeus</name>
    <dbReference type="NCBI Taxonomy" id="587636"/>
    <lineage>
        <taxon>Bacteria</taxon>
        <taxon>Bacillati</taxon>
        <taxon>Actinomycetota</taxon>
        <taxon>Actinomycetes</taxon>
        <taxon>Micrococcales</taxon>
        <taxon>Intrasporangiaceae</taxon>
        <taxon>Pedococcus</taxon>
    </lineage>
</organism>
<dbReference type="AlphaFoldDB" id="A0A1H9VXI2"/>
<keyword evidence="3" id="KW-1185">Reference proteome</keyword>